<dbReference type="InterPro" id="IPR039356">
    <property type="entry name" value="YfbR/HDDC2"/>
</dbReference>
<dbReference type="AlphaFoldDB" id="A0A363UKP5"/>
<evidence type="ECO:0000259" key="3">
    <source>
        <dbReference type="Pfam" id="PF13023"/>
    </source>
</evidence>
<dbReference type="OrthoDB" id="9796032at2"/>
<name>A0A363UKP5_9GAMM</name>
<dbReference type="RefSeq" id="WP_109720221.1">
    <property type="nucleotide sequence ID" value="NZ_QEQK01000007.1"/>
</dbReference>
<keyword evidence="1" id="KW-0479">Metal-binding</keyword>
<dbReference type="GO" id="GO:0002953">
    <property type="term" value="F:5'-deoxynucleotidase activity"/>
    <property type="evidence" value="ECO:0007669"/>
    <property type="project" value="InterPro"/>
</dbReference>
<accession>A0A363UKP5</accession>
<dbReference type="Pfam" id="PF13023">
    <property type="entry name" value="HD_3"/>
    <property type="match status" value="1"/>
</dbReference>
<gene>
    <name evidence="4" type="ORF">DEH80_09310</name>
</gene>
<feature type="domain" description="HD" evidence="3">
    <location>
        <begin position="14"/>
        <end position="175"/>
    </location>
</feature>
<sequence length="194" mass="21460">MTALDQALAFLVEADRLKSVDRQTWLTDASRQENAAEHSWHAALTAMVLAPFAREPIQVDRAIRMLLLHDLVEIDAGDTFLYDAVASADQAERECAAADRLFGLLPADQSRADRALWDEFEAGQTPDARFAKAVDRVNPVMLNLATQGKGWRAHGIRLEQVLARNAGIAGPLPAVWDWLRARLEQAVVAGWLQP</sequence>
<evidence type="ECO:0000256" key="1">
    <source>
        <dbReference type="ARBA" id="ARBA00022723"/>
    </source>
</evidence>
<dbReference type="GO" id="GO:0046872">
    <property type="term" value="F:metal ion binding"/>
    <property type="evidence" value="ECO:0007669"/>
    <property type="project" value="UniProtKB-KW"/>
</dbReference>
<organism evidence="4 5">
    <name type="scientific">Abyssibacter profundi</name>
    <dbReference type="NCBI Taxonomy" id="2182787"/>
    <lineage>
        <taxon>Bacteria</taxon>
        <taxon>Pseudomonadati</taxon>
        <taxon>Pseudomonadota</taxon>
        <taxon>Gammaproteobacteria</taxon>
        <taxon>Chromatiales</taxon>
        <taxon>Oceanococcaceae</taxon>
        <taxon>Abyssibacter</taxon>
    </lineage>
</organism>
<dbReference type="Gene3D" id="1.10.3210.10">
    <property type="entry name" value="Hypothetical protein af1432"/>
    <property type="match status" value="1"/>
</dbReference>
<reference evidence="4 5" key="1">
    <citation type="submission" date="2018-05" db="EMBL/GenBank/DDBJ databases">
        <title>Abyssibacter profundi OUC007T gen. nov., sp. nov, a marine bacterium isolated from seawater of the Mariana Trench.</title>
        <authorList>
            <person name="Zhou S."/>
        </authorList>
    </citation>
    <scope>NUCLEOTIDE SEQUENCE [LARGE SCALE GENOMIC DNA]</scope>
    <source>
        <strain evidence="4 5">OUC007</strain>
    </source>
</reference>
<evidence type="ECO:0000313" key="4">
    <source>
        <dbReference type="EMBL" id="PWN56006.1"/>
    </source>
</evidence>
<dbReference type="Proteomes" id="UP000251800">
    <property type="component" value="Unassembled WGS sequence"/>
</dbReference>
<dbReference type="InterPro" id="IPR006674">
    <property type="entry name" value="HD_domain"/>
</dbReference>
<evidence type="ECO:0000256" key="2">
    <source>
        <dbReference type="ARBA" id="ARBA00022801"/>
    </source>
</evidence>
<dbReference type="EMBL" id="QEQK01000007">
    <property type="protein sequence ID" value="PWN56006.1"/>
    <property type="molecule type" value="Genomic_DNA"/>
</dbReference>
<keyword evidence="5" id="KW-1185">Reference proteome</keyword>
<dbReference type="SUPFAM" id="SSF109604">
    <property type="entry name" value="HD-domain/PDEase-like"/>
    <property type="match status" value="1"/>
</dbReference>
<keyword evidence="2 4" id="KW-0378">Hydrolase</keyword>
<dbReference type="PANTHER" id="PTHR11845">
    <property type="entry name" value="5'-DEOXYNUCLEOTIDASE HDDC2"/>
    <property type="match status" value="1"/>
</dbReference>
<evidence type="ECO:0000313" key="5">
    <source>
        <dbReference type="Proteomes" id="UP000251800"/>
    </source>
</evidence>
<dbReference type="PANTHER" id="PTHR11845:SF13">
    <property type="entry name" value="5'-DEOXYNUCLEOTIDASE HDDC2"/>
    <property type="match status" value="1"/>
</dbReference>
<protein>
    <submittedName>
        <fullName evidence="4">Phosphohydrolase</fullName>
    </submittedName>
</protein>
<dbReference type="GO" id="GO:0005737">
    <property type="term" value="C:cytoplasm"/>
    <property type="evidence" value="ECO:0007669"/>
    <property type="project" value="TreeGrafter"/>
</dbReference>
<proteinExistence type="predicted"/>
<comment type="caution">
    <text evidence="4">The sequence shown here is derived from an EMBL/GenBank/DDBJ whole genome shotgun (WGS) entry which is preliminary data.</text>
</comment>